<name>A7J7P7_PBCVF</name>
<organismHost>
    <name type="scientific">Paramecium bursaria</name>
    <dbReference type="NCBI Taxonomy" id="74790"/>
</organismHost>
<dbReference type="EMBL" id="DQ890022">
    <property type="protein sequence ID" value="ABT15828.1"/>
    <property type="molecule type" value="Genomic_DNA"/>
</dbReference>
<protein>
    <submittedName>
        <fullName evidence="1">Uncharacterized protein n543R</fullName>
    </submittedName>
</protein>
<dbReference type="RefSeq" id="YP_001426175.1">
    <property type="nucleotide sequence ID" value="NC_008603.1"/>
</dbReference>
<dbReference type="GeneID" id="5469698"/>
<proteinExistence type="predicted"/>
<sequence>MWPIVKSTSVPWNASPLTLISRCPFCATTALSTHVVHPPLFKGNLRTSLESLPSPRVNVIILAVKSPLLPLGLSMSK</sequence>
<dbReference type="KEGG" id="vg:5469698"/>
<reference evidence="1 2" key="1">
    <citation type="journal article" date="2007" name="Virology">
        <title>Sequence and annotation of the 314-kb MT325 and the 321-kb FR483 viruses that infect Chlorella Pbi.</title>
        <authorList>
            <person name="Fitzgerald L.A."/>
            <person name="Graves M.V."/>
            <person name="Li X."/>
            <person name="Feldblyum T."/>
            <person name="Hartigan J."/>
            <person name="Van Etten J.L."/>
        </authorList>
    </citation>
    <scope>NUCLEOTIDE SEQUENCE [LARGE SCALE GENOMIC DNA]</scope>
    <source>
        <strain evidence="1 2">FR483</strain>
    </source>
</reference>
<accession>A7J7P7</accession>
<gene>
    <name evidence="1" type="primary">n543R</name>
    <name evidence="1" type="ORF">FR483_n543R</name>
</gene>
<evidence type="ECO:0000313" key="1">
    <source>
        <dbReference type="EMBL" id="ABT15828.1"/>
    </source>
</evidence>
<organism evidence="1 2">
    <name type="scientific">Paramecium bursaria Chlorella virus FR483</name>
    <name type="common">PBCV-FR483</name>
    <dbReference type="NCBI Taxonomy" id="399781"/>
    <lineage>
        <taxon>Viruses</taxon>
        <taxon>Varidnaviria</taxon>
        <taxon>Bamfordvirae</taxon>
        <taxon>Nucleocytoviricota</taxon>
        <taxon>Megaviricetes</taxon>
        <taxon>Algavirales</taxon>
        <taxon>Phycodnaviridae</taxon>
        <taxon>Chlorovirus</taxon>
        <taxon>Chlorovirus conductrix</taxon>
        <taxon>Paramecium bursaria Chlorella virus A1</taxon>
    </lineage>
</organism>
<evidence type="ECO:0000313" key="2">
    <source>
        <dbReference type="Proteomes" id="UP000204095"/>
    </source>
</evidence>
<dbReference type="Proteomes" id="UP000204095">
    <property type="component" value="Segment"/>
</dbReference>